<feature type="domain" description="MOSC" evidence="1">
    <location>
        <begin position="31"/>
        <end position="171"/>
    </location>
</feature>
<dbReference type="SUPFAM" id="SSF50800">
    <property type="entry name" value="PK beta-barrel domain-like"/>
    <property type="match status" value="1"/>
</dbReference>
<dbReference type="GO" id="GO:0003824">
    <property type="term" value="F:catalytic activity"/>
    <property type="evidence" value="ECO:0007669"/>
    <property type="project" value="InterPro"/>
</dbReference>
<evidence type="ECO:0000313" key="3">
    <source>
        <dbReference type="Proteomes" id="UP000380867"/>
    </source>
</evidence>
<sequence length="191" mass="20842">MDFEIVSLLVSRVRRYEGRPADGTKPYDIADELVDSVRVRAHNGLVGDRYFGTRFTFATMTMIAAESIEQLERDIAGDGLFAAANTPYDPTLARRNLVTRGLDVDALARTTFTLDAGHGPIRFRSMTPANPCAWMNTVYAPGAHQALRGHGGIRCEPLDDGELSVGPATIDDITPIPPEELTRRIKAAPTS</sequence>
<dbReference type="InterPro" id="IPR011037">
    <property type="entry name" value="Pyrv_Knase-like_insert_dom_sf"/>
</dbReference>
<dbReference type="OrthoDB" id="192945at2"/>
<dbReference type="RefSeq" id="WP_149690344.1">
    <property type="nucleotide sequence ID" value="NZ_SDPQ02000003.1"/>
</dbReference>
<comment type="caution">
    <text evidence="2">The sequence shown here is derived from an EMBL/GenBank/DDBJ whole genome shotgun (WGS) entry which is preliminary data.</text>
</comment>
<evidence type="ECO:0000313" key="2">
    <source>
        <dbReference type="EMBL" id="KAA1395687.1"/>
    </source>
</evidence>
<dbReference type="PROSITE" id="PS51340">
    <property type="entry name" value="MOSC"/>
    <property type="match status" value="1"/>
</dbReference>
<keyword evidence="3" id="KW-1185">Reference proteome</keyword>
<evidence type="ECO:0000259" key="1">
    <source>
        <dbReference type="PROSITE" id="PS51340"/>
    </source>
</evidence>
<accession>A0A5M4FBR4</accession>
<name>A0A5M4FBR4_9ACTN</name>
<dbReference type="GO" id="GO:0030151">
    <property type="term" value="F:molybdenum ion binding"/>
    <property type="evidence" value="ECO:0007669"/>
    <property type="project" value="InterPro"/>
</dbReference>
<protein>
    <submittedName>
        <fullName evidence="2">Molybdenum cofactor biosysynthesis protein</fullName>
    </submittedName>
</protein>
<dbReference type="AlphaFoldDB" id="A0A5M4FBR4"/>
<gene>
    <name evidence="2" type="ORF">ESP70_016200</name>
</gene>
<dbReference type="EMBL" id="SDPQ02000003">
    <property type="protein sequence ID" value="KAA1395687.1"/>
    <property type="molecule type" value="Genomic_DNA"/>
</dbReference>
<dbReference type="GO" id="GO:0030170">
    <property type="term" value="F:pyridoxal phosphate binding"/>
    <property type="evidence" value="ECO:0007669"/>
    <property type="project" value="InterPro"/>
</dbReference>
<proteinExistence type="predicted"/>
<dbReference type="InterPro" id="IPR005302">
    <property type="entry name" value="MoCF_Sase_C"/>
</dbReference>
<reference evidence="2" key="1">
    <citation type="submission" date="2019-09" db="EMBL/GenBank/DDBJ databases">
        <authorList>
            <person name="Li J."/>
        </authorList>
    </citation>
    <scope>NUCLEOTIDE SEQUENCE [LARGE SCALE GENOMIC DNA]</scope>
    <source>
        <strain evidence="2">JCM 14732</strain>
    </source>
</reference>
<dbReference type="Proteomes" id="UP000380867">
    <property type="component" value="Unassembled WGS sequence"/>
</dbReference>
<organism evidence="2 3">
    <name type="scientific">Aeromicrobium ginsengisoli</name>
    <dbReference type="NCBI Taxonomy" id="363867"/>
    <lineage>
        <taxon>Bacteria</taxon>
        <taxon>Bacillati</taxon>
        <taxon>Actinomycetota</taxon>
        <taxon>Actinomycetes</taxon>
        <taxon>Propionibacteriales</taxon>
        <taxon>Nocardioidaceae</taxon>
        <taxon>Aeromicrobium</taxon>
    </lineage>
</organism>